<keyword evidence="3" id="KW-1003">Cell membrane</keyword>
<keyword evidence="10" id="KW-1185">Reference proteome</keyword>
<dbReference type="EMBL" id="JAMXLR010000056">
    <property type="protein sequence ID" value="MCO6045549.1"/>
    <property type="molecule type" value="Genomic_DNA"/>
</dbReference>
<evidence type="ECO:0000256" key="8">
    <source>
        <dbReference type="SAM" id="Phobius"/>
    </source>
</evidence>
<keyword evidence="4 7" id="KW-0812">Transmembrane</keyword>
<evidence type="ECO:0000256" key="7">
    <source>
        <dbReference type="RuleBase" id="RU003879"/>
    </source>
</evidence>
<evidence type="ECO:0000313" key="10">
    <source>
        <dbReference type="Proteomes" id="UP001155241"/>
    </source>
</evidence>
<organism evidence="9 10">
    <name type="scientific">Aeoliella straminimaris</name>
    <dbReference type="NCBI Taxonomy" id="2954799"/>
    <lineage>
        <taxon>Bacteria</taxon>
        <taxon>Pseudomonadati</taxon>
        <taxon>Planctomycetota</taxon>
        <taxon>Planctomycetia</taxon>
        <taxon>Pirellulales</taxon>
        <taxon>Lacipirellulaceae</taxon>
        <taxon>Aeoliella</taxon>
    </lineage>
</organism>
<comment type="caution">
    <text evidence="9">The sequence shown here is derived from an EMBL/GenBank/DDBJ whole genome shotgun (WGS) entry which is preliminary data.</text>
</comment>
<dbReference type="RefSeq" id="WP_252853665.1">
    <property type="nucleotide sequence ID" value="NZ_JAMXLR010000056.1"/>
</dbReference>
<evidence type="ECO:0000256" key="6">
    <source>
        <dbReference type="ARBA" id="ARBA00023136"/>
    </source>
</evidence>
<dbReference type="GO" id="GO:0022857">
    <property type="term" value="F:transmembrane transporter activity"/>
    <property type="evidence" value="ECO:0007669"/>
    <property type="project" value="InterPro"/>
</dbReference>
<evidence type="ECO:0000256" key="2">
    <source>
        <dbReference type="ARBA" id="ARBA00005811"/>
    </source>
</evidence>
<sequence length="163" mass="18250">MKIRKTKHKDKIELQMTPMIDIVFQLLVFFIMTFKIVEPEGDFNVRMPPPASQSPSQPPETPTLILKMTADADGNLASMKLGDVPFTGTDKLTPFDQLRSHIVSLVGDEAGPGTASEREVELDSDFNLKYRYDINAITAISGYIQDGQKFKLIEKIRFAPSSE</sequence>
<dbReference type="InterPro" id="IPR003400">
    <property type="entry name" value="ExbD"/>
</dbReference>
<keyword evidence="6 8" id="KW-0472">Membrane</keyword>
<name>A0A9X2FBN6_9BACT</name>
<feature type="transmembrane region" description="Helical" evidence="8">
    <location>
        <begin position="20"/>
        <end position="37"/>
    </location>
</feature>
<evidence type="ECO:0000256" key="4">
    <source>
        <dbReference type="ARBA" id="ARBA00022692"/>
    </source>
</evidence>
<dbReference type="Proteomes" id="UP001155241">
    <property type="component" value="Unassembled WGS sequence"/>
</dbReference>
<dbReference type="GO" id="GO:0015031">
    <property type="term" value="P:protein transport"/>
    <property type="evidence" value="ECO:0007669"/>
    <property type="project" value="UniProtKB-KW"/>
</dbReference>
<keyword evidence="7" id="KW-0813">Transport</keyword>
<comment type="subcellular location">
    <subcellularLocation>
        <location evidence="1">Cell membrane</location>
        <topology evidence="1">Single-pass membrane protein</topology>
    </subcellularLocation>
    <subcellularLocation>
        <location evidence="7">Cell membrane</location>
        <topology evidence="7">Single-pass type II membrane protein</topology>
    </subcellularLocation>
</comment>
<proteinExistence type="inferred from homology"/>
<protein>
    <submittedName>
        <fullName evidence="9">Biopolymer transporter ExbD</fullName>
    </submittedName>
</protein>
<comment type="similarity">
    <text evidence="2 7">Belongs to the ExbD/TolR family.</text>
</comment>
<evidence type="ECO:0000256" key="1">
    <source>
        <dbReference type="ARBA" id="ARBA00004162"/>
    </source>
</evidence>
<evidence type="ECO:0000313" key="9">
    <source>
        <dbReference type="EMBL" id="MCO6045549.1"/>
    </source>
</evidence>
<evidence type="ECO:0000256" key="3">
    <source>
        <dbReference type="ARBA" id="ARBA00022475"/>
    </source>
</evidence>
<dbReference type="GO" id="GO:0005886">
    <property type="term" value="C:plasma membrane"/>
    <property type="evidence" value="ECO:0007669"/>
    <property type="project" value="UniProtKB-SubCell"/>
</dbReference>
<accession>A0A9X2FBN6</accession>
<gene>
    <name evidence="9" type="ORF">NG895_16680</name>
</gene>
<reference evidence="9" key="1">
    <citation type="submission" date="2022-06" db="EMBL/GenBank/DDBJ databases">
        <title>Aeoliella straminimaris, a novel planctomycete from sediments.</title>
        <authorList>
            <person name="Vitorino I.R."/>
            <person name="Lage O.M."/>
        </authorList>
    </citation>
    <scope>NUCLEOTIDE SEQUENCE</scope>
    <source>
        <strain evidence="9">ICT_H6.2</strain>
    </source>
</reference>
<dbReference type="PANTHER" id="PTHR30558">
    <property type="entry name" value="EXBD MEMBRANE COMPONENT OF PMF-DRIVEN MACROMOLECULE IMPORT SYSTEM"/>
    <property type="match status" value="1"/>
</dbReference>
<dbReference type="AlphaFoldDB" id="A0A9X2FBN6"/>
<dbReference type="Pfam" id="PF02472">
    <property type="entry name" value="ExbD"/>
    <property type="match status" value="1"/>
</dbReference>
<dbReference type="PANTHER" id="PTHR30558:SF3">
    <property type="entry name" value="BIOPOLYMER TRANSPORT PROTEIN EXBD-RELATED"/>
    <property type="match status" value="1"/>
</dbReference>
<evidence type="ECO:0000256" key="5">
    <source>
        <dbReference type="ARBA" id="ARBA00022989"/>
    </source>
</evidence>
<keyword evidence="5 8" id="KW-1133">Transmembrane helix</keyword>
<keyword evidence="7" id="KW-0653">Protein transport</keyword>